<protein>
    <submittedName>
        <fullName evidence="2">Uncharacterized protein</fullName>
    </submittedName>
</protein>
<reference evidence="3" key="1">
    <citation type="journal article" date="2017" name="Nat. Microbiol.">
        <title>Global analysis of biosynthetic gene clusters reveals vast potential of secondary metabolite production in Penicillium species.</title>
        <authorList>
            <person name="Nielsen J.C."/>
            <person name="Grijseels S."/>
            <person name="Prigent S."/>
            <person name="Ji B."/>
            <person name="Dainat J."/>
            <person name="Nielsen K.F."/>
            <person name="Frisvad J.C."/>
            <person name="Workman M."/>
            <person name="Nielsen J."/>
        </authorList>
    </citation>
    <scope>NUCLEOTIDE SEQUENCE [LARGE SCALE GENOMIC DNA]</scope>
    <source>
        <strain evidence="3">IBT 11843</strain>
    </source>
</reference>
<organism evidence="2 3">
    <name type="scientific">Penicillium decumbens</name>
    <dbReference type="NCBI Taxonomy" id="69771"/>
    <lineage>
        <taxon>Eukaryota</taxon>
        <taxon>Fungi</taxon>
        <taxon>Dikarya</taxon>
        <taxon>Ascomycota</taxon>
        <taxon>Pezizomycotina</taxon>
        <taxon>Eurotiomycetes</taxon>
        <taxon>Eurotiomycetidae</taxon>
        <taxon>Eurotiales</taxon>
        <taxon>Aspergillaceae</taxon>
        <taxon>Penicillium</taxon>
    </lineage>
</organism>
<feature type="region of interest" description="Disordered" evidence="1">
    <location>
        <begin position="265"/>
        <end position="321"/>
    </location>
</feature>
<accession>A0A1V6PCZ2</accession>
<keyword evidence="3" id="KW-1185">Reference proteome</keyword>
<evidence type="ECO:0000313" key="3">
    <source>
        <dbReference type="Proteomes" id="UP000191522"/>
    </source>
</evidence>
<proteinExistence type="predicted"/>
<gene>
    <name evidence="2" type="ORF">PENDEC_c009G05539</name>
</gene>
<dbReference type="AlphaFoldDB" id="A0A1V6PCZ2"/>
<dbReference type="EMBL" id="MDYL01000009">
    <property type="protein sequence ID" value="OQD74908.1"/>
    <property type="molecule type" value="Genomic_DNA"/>
</dbReference>
<dbReference type="Proteomes" id="UP000191522">
    <property type="component" value="Unassembled WGS sequence"/>
</dbReference>
<comment type="caution">
    <text evidence="2">The sequence shown here is derived from an EMBL/GenBank/DDBJ whole genome shotgun (WGS) entry which is preliminary data.</text>
</comment>
<dbReference type="STRING" id="69771.A0A1V6PCZ2"/>
<evidence type="ECO:0000256" key="1">
    <source>
        <dbReference type="SAM" id="MobiDB-lite"/>
    </source>
</evidence>
<feature type="compositionally biased region" description="Polar residues" evidence="1">
    <location>
        <begin position="265"/>
        <end position="276"/>
    </location>
</feature>
<sequence>MAAGPVIIDVFLSYNLTYLPFHHPSPIHHLTHQDAQPFRNPTNCSRQRAVIHDRARSQALKNLNDIYEQLERYNDTHIPTSSYASLNVRCVTLLLDCDGKLLDTEENCSSPFLEPRGASWVPNLALREDLANYLCSWVKCAFGYFDREIDHPEDVRSPRSVEAPHTLITIAVAEEPSEDLFKAEAMIIAAAMISRLEGDECMAYSVIPSQQWVEGKLASSKRILAANTDTLLGLMGSDQVGDPADPDHILKADSEDFLGSVQQLTVQQDPESSPNMDTGRGSRGHTTFQSIRKFLRPVRETSAAPGKSQESPTPRPSSPKD</sequence>
<dbReference type="OrthoDB" id="4177740at2759"/>
<name>A0A1V6PCZ2_PENDC</name>
<evidence type="ECO:0000313" key="2">
    <source>
        <dbReference type="EMBL" id="OQD74908.1"/>
    </source>
</evidence>